<keyword evidence="3" id="KW-1185">Reference proteome</keyword>
<evidence type="ECO:0000259" key="1">
    <source>
        <dbReference type="SMART" id="SM01321"/>
    </source>
</evidence>
<dbReference type="SUPFAM" id="SSF143422">
    <property type="entry name" value="Transposase IS200-like"/>
    <property type="match status" value="1"/>
</dbReference>
<dbReference type="NCBIfam" id="NF033573">
    <property type="entry name" value="transpos_IS200"/>
    <property type="match status" value="1"/>
</dbReference>
<feature type="domain" description="Transposase IS200-like" evidence="1">
    <location>
        <begin position="4"/>
        <end position="117"/>
    </location>
</feature>
<organism evidence="2 3">
    <name type="scientific">Algoriphagus locisalis</name>
    <dbReference type="NCBI Taxonomy" id="305507"/>
    <lineage>
        <taxon>Bacteria</taxon>
        <taxon>Pseudomonadati</taxon>
        <taxon>Bacteroidota</taxon>
        <taxon>Cytophagia</taxon>
        <taxon>Cytophagales</taxon>
        <taxon>Cyclobacteriaceae</taxon>
        <taxon>Algoriphagus</taxon>
    </lineage>
</organism>
<dbReference type="Proteomes" id="UP000199673">
    <property type="component" value="Unassembled WGS sequence"/>
</dbReference>
<protein>
    <submittedName>
        <fullName evidence="2">REP element-mobilizing transposase RayT</fullName>
    </submittedName>
</protein>
<proteinExistence type="predicted"/>
<dbReference type="PANTHER" id="PTHR33360:SF2">
    <property type="entry name" value="TRANSPOSASE FOR INSERTION SEQUENCE ELEMENT IS200"/>
    <property type="match status" value="1"/>
</dbReference>
<dbReference type="GO" id="GO:0003677">
    <property type="term" value="F:DNA binding"/>
    <property type="evidence" value="ECO:0007669"/>
    <property type="project" value="InterPro"/>
</dbReference>
<dbReference type="InterPro" id="IPR036515">
    <property type="entry name" value="Transposase_17_sf"/>
</dbReference>
<dbReference type="Gene3D" id="3.30.70.1290">
    <property type="entry name" value="Transposase IS200-like"/>
    <property type="match status" value="1"/>
</dbReference>
<evidence type="ECO:0000313" key="3">
    <source>
        <dbReference type="Proteomes" id="UP000199673"/>
    </source>
</evidence>
<dbReference type="OrthoDB" id="9797997at2"/>
<dbReference type="EMBL" id="FPBF01000002">
    <property type="protein sequence ID" value="SFT76361.1"/>
    <property type="molecule type" value="Genomic_DNA"/>
</dbReference>
<reference evidence="3" key="1">
    <citation type="submission" date="2016-10" db="EMBL/GenBank/DDBJ databases">
        <authorList>
            <person name="Varghese N."/>
            <person name="Submissions S."/>
        </authorList>
    </citation>
    <scope>NUCLEOTIDE SEQUENCE [LARGE SCALE GENOMIC DNA]</scope>
    <source>
        <strain evidence="3">DSM 23445</strain>
    </source>
</reference>
<name>A0A1I7AN03_9BACT</name>
<dbReference type="InterPro" id="IPR002686">
    <property type="entry name" value="Transposase_17"/>
</dbReference>
<dbReference type="GO" id="GO:0004803">
    <property type="term" value="F:transposase activity"/>
    <property type="evidence" value="ECO:0007669"/>
    <property type="project" value="InterPro"/>
</dbReference>
<evidence type="ECO:0000313" key="2">
    <source>
        <dbReference type="EMBL" id="SFT76361.1"/>
    </source>
</evidence>
<dbReference type="PANTHER" id="PTHR33360">
    <property type="entry name" value="TRANSPOSASE FOR INSERTION SEQUENCE ELEMENT IS200"/>
    <property type="match status" value="1"/>
</dbReference>
<accession>A0A1I7AN03</accession>
<sequence length="148" mass="17675">MTSYRQMYYHVIFHTKRNKPSLDSDCKDVYNYLWGIVKNKKSKLYQINGIENHIHLLVDIHPTNAVADFMQDLKAYSSAWIKKSKAHPHFTGWADGYGCFTCSIHEKDRLINYIKGQKEHHKTETFEDEYRRILIENGIEIDERYFLK</sequence>
<dbReference type="GO" id="GO:0006313">
    <property type="term" value="P:DNA transposition"/>
    <property type="evidence" value="ECO:0007669"/>
    <property type="project" value="InterPro"/>
</dbReference>
<dbReference type="Pfam" id="PF01797">
    <property type="entry name" value="Y1_Tnp"/>
    <property type="match status" value="1"/>
</dbReference>
<dbReference type="RefSeq" id="WP_091692592.1">
    <property type="nucleotide sequence ID" value="NZ_FPBF01000002.1"/>
</dbReference>
<dbReference type="SMART" id="SM01321">
    <property type="entry name" value="Y1_Tnp"/>
    <property type="match status" value="1"/>
</dbReference>
<gene>
    <name evidence="2" type="ORF">SAMN04489724_2090</name>
</gene>
<dbReference type="AlphaFoldDB" id="A0A1I7AN03"/>